<evidence type="ECO:0000256" key="1">
    <source>
        <dbReference type="SAM" id="MobiDB-lite"/>
    </source>
</evidence>
<sequence length="265" mass="30290">MTGTNVRGTFKVQNNWDKCSRYIQGTKQLGQMFRIQTECHNVQGTNRMSQMLREQNDWDKCSGYRPNVTMFGVQTECHKCLGNKTTGTNAKGTKRLHGTNAQSKHDWDKCSRYKTTRTNAQGTKRLERMVKVHKFKTRTNALCTNAEGTTRLGQMLGVQNDWNKCSSVSTDRNIPQPEVPRLYITFTTIKTDDKGARPKEQTTHKTQTTKEEERTEAMMMPDILPILNGELRQNKQVCNSNSADTPSHGRSRREIKMANYDGTSE</sequence>
<evidence type="ECO:0000313" key="2">
    <source>
        <dbReference type="EMBL" id="VDI10517.1"/>
    </source>
</evidence>
<dbReference type="EMBL" id="UYJE01002408">
    <property type="protein sequence ID" value="VDI10517.1"/>
    <property type="molecule type" value="Genomic_DNA"/>
</dbReference>
<feature type="region of interest" description="Disordered" evidence="1">
    <location>
        <begin position="231"/>
        <end position="265"/>
    </location>
</feature>
<name>A0A8B6CW82_MYTGA</name>
<feature type="compositionally biased region" description="Polar residues" evidence="1">
    <location>
        <begin position="234"/>
        <end position="245"/>
    </location>
</feature>
<protein>
    <submittedName>
        <fullName evidence="2">Uncharacterized protein</fullName>
    </submittedName>
</protein>
<feature type="region of interest" description="Disordered" evidence="1">
    <location>
        <begin position="192"/>
        <end position="214"/>
    </location>
</feature>
<keyword evidence="3" id="KW-1185">Reference proteome</keyword>
<dbReference type="Proteomes" id="UP000596742">
    <property type="component" value="Unassembled WGS sequence"/>
</dbReference>
<evidence type="ECO:0000313" key="3">
    <source>
        <dbReference type="Proteomes" id="UP000596742"/>
    </source>
</evidence>
<organism evidence="2 3">
    <name type="scientific">Mytilus galloprovincialis</name>
    <name type="common">Mediterranean mussel</name>
    <dbReference type="NCBI Taxonomy" id="29158"/>
    <lineage>
        <taxon>Eukaryota</taxon>
        <taxon>Metazoa</taxon>
        <taxon>Spiralia</taxon>
        <taxon>Lophotrochozoa</taxon>
        <taxon>Mollusca</taxon>
        <taxon>Bivalvia</taxon>
        <taxon>Autobranchia</taxon>
        <taxon>Pteriomorphia</taxon>
        <taxon>Mytilida</taxon>
        <taxon>Mytiloidea</taxon>
        <taxon>Mytilidae</taxon>
        <taxon>Mytilinae</taxon>
        <taxon>Mytilus</taxon>
    </lineage>
</organism>
<accession>A0A8B6CW82</accession>
<dbReference type="AlphaFoldDB" id="A0A8B6CW82"/>
<gene>
    <name evidence="2" type="ORF">MGAL_10B072050</name>
</gene>
<proteinExistence type="predicted"/>
<reference evidence="2" key="1">
    <citation type="submission" date="2018-11" db="EMBL/GenBank/DDBJ databases">
        <authorList>
            <person name="Alioto T."/>
            <person name="Alioto T."/>
        </authorList>
    </citation>
    <scope>NUCLEOTIDE SEQUENCE</scope>
</reference>
<comment type="caution">
    <text evidence="2">The sequence shown here is derived from an EMBL/GenBank/DDBJ whole genome shotgun (WGS) entry which is preliminary data.</text>
</comment>